<reference evidence="5 6" key="1">
    <citation type="submission" date="2015-02" db="EMBL/GenBank/DDBJ databases">
        <title>Genome Sequence of Jannaschia aquimarina DSM28248, a member of the Roseobacter clade.</title>
        <authorList>
            <person name="Voget S."/>
            <person name="Daniel R."/>
        </authorList>
    </citation>
    <scope>NUCLEOTIDE SEQUENCE [LARGE SCALE GENOMIC DNA]</scope>
    <source>
        <strain evidence="5 6">GSW-M26</strain>
    </source>
</reference>
<sequence>MSNDFGSRLRSGERLVGTFMKTPSHVALEILILSGLDFVVLDAEHAPFDRTALDACMAVARARDFPTLVRIGAGTPAEILNVLDLGATGIVVPHVDSVGKAEAIARAARFGEGGRGYAGSTRWAGYTSQTMPDLLVRSATETVVIAQIEEPAGVEAAEAIAATEGIDALFAGPADLSVAYGHTSMDNADLDAAMARCGAACRDAGKGYVTWVPDAAKADAWKKHGFSTFVVSSEHGWILQGARAAASAIRDL</sequence>
<feature type="domain" description="HpcH/HpaI aldolase/citrate lyase" evidence="4">
    <location>
        <begin position="17"/>
        <end position="223"/>
    </location>
</feature>
<comment type="caution">
    <text evidence="5">The sequence shown here is derived from an EMBL/GenBank/DDBJ whole genome shotgun (WGS) entry which is preliminary data.</text>
</comment>
<dbReference type="OrthoDB" id="9802624at2"/>
<dbReference type="AlphaFoldDB" id="A0A0D1CIA9"/>
<dbReference type="EMBL" id="JYFE01000074">
    <property type="protein sequence ID" value="KIT14427.1"/>
    <property type="molecule type" value="Genomic_DNA"/>
</dbReference>
<dbReference type="RefSeq" id="WP_043920473.1">
    <property type="nucleotide sequence ID" value="NZ_FZPF01000010.1"/>
</dbReference>
<evidence type="ECO:0000313" key="6">
    <source>
        <dbReference type="Proteomes" id="UP000032232"/>
    </source>
</evidence>
<dbReference type="PANTHER" id="PTHR30502:SF0">
    <property type="entry name" value="PHOSPHOENOLPYRUVATE CARBOXYLASE FAMILY PROTEIN"/>
    <property type="match status" value="1"/>
</dbReference>
<gene>
    <name evidence="5" type="primary">garL</name>
    <name evidence="5" type="ORF">jaqu_37150</name>
</gene>
<evidence type="ECO:0000256" key="1">
    <source>
        <dbReference type="ARBA" id="ARBA00005568"/>
    </source>
</evidence>
<dbReference type="STRING" id="935700.jaqu_37150"/>
<dbReference type="EC" id="4.1.2.20" evidence="5"/>
<evidence type="ECO:0000256" key="2">
    <source>
        <dbReference type="ARBA" id="ARBA00022723"/>
    </source>
</evidence>
<dbReference type="Pfam" id="PF03328">
    <property type="entry name" value="HpcH_HpaI"/>
    <property type="match status" value="1"/>
</dbReference>
<evidence type="ECO:0000256" key="3">
    <source>
        <dbReference type="ARBA" id="ARBA00023239"/>
    </source>
</evidence>
<dbReference type="Proteomes" id="UP000032232">
    <property type="component" value="Unassembled WGS sequence"/>
</dbReference>
<dbReference type="Gene3D" id="3.20.20.60">
    <property type="entry name" value="Phosphoenolpyruvate-binding domains"/>
    <property type="match status" value="1"/>
</dbReference>
<dbReference type="GO" id="GO:0008672">
    <property type="term" value="F:2-dehydro-3-deoxyglucarate aldolase activity"/>
    <property type="evidence" value="ECO:0007669"/>
    <property type="project" value="UniProtKB-EC"/>
</dbReference>
<protein>
    <submittedName>
        <fullName evidence="5">GarL protein</fullName>
        <ecNumber evidence="5">4.1.2.20</ecNumber>
    </submittedName>
</protein>
<dbReference type="GO" id="GO:0046872">
    <property type="term" value="F:metal ion binding"/>
    <property type="evidence" value="ECO:0007669"/>
    <property type="project" value="UniProtKB-KW"/>
</dbReference>
<evidence type="ECO:0000259" key="4">
    <source>
        <dbReference type="Pfam" id="PF03328"/>
    </source>
</evidence>
<organism evidence="5 6">
    <name type="scientific">Jannaschia aquimarina</name>
    <dbReference type="NCBI Taxonomy" id="935700"/>
    <lineage>
        <taxon>Bacteria</taxon>
        <taxon>Pseudomonadati</taxon>
        <taxon>Pseudomonadota</taxon>
        <taxon>Alphaproteobacteria</taxon>
        <taxon>Rhodobacterales</taxon>
        <taxon>Roseobacteraceae</taxon>
        <taxon>Jannaschia</taxon>
    </lineage>
</organism>
<keyword evidence="2" id="KW-0479">Metal-binding</keyword>
<comment type="similarity">
    <text evidence="1">Belongs to the HpcH/HpaI aldolase family.</text>
</comment>
<dbReference type="InterPro" id="IPR040442">
    <property type="entry name" value="Pyrv_kinase-like_dom_sf"/>
</dbReference>
<proteinExistence type="inferred from homology"/>
<accession>A0A0D1CIA9</accession>
<dbReference type="InterPro" id="IPR005000">
    <property type="entry name" value="Aldolase/citrate-lyase_domain"/>
</dbReference>
<dbReference type="PANTHER" id="PTHR30502">
    <property type="entry name" value="2-KETO-3-DEOXY-L-RHAMNONATE ALDOLASE"/>
    <property type="match status" value="1"/>
</dbReference>
<name>A0A0D1CIA9_9RHOB</name>
<keyword evidence="3 5" id="KW-0456">Lyase</keyword>
<dbReference type="GO" id="GO:0005737">
    <property type="term" value="C:cytoplasm"/>
    <property type="evidence" value="ECO:0007669"/>
    <property type="project" value="TreeGrafter"/>
</dbReference>
<dbReference type="SUPFAM" id="SSF51621">
    <property type="entry name" value="Phosphoenolpyruvate/pyruvate domain"/>
    <property type="match status" value="1"/>
</dbReference>
<dbReference type="PATRIC" id="fig|935700.4.peg.3830"/>
<dbReference type="InterPro" id="IPR050251">
    <property type="entry name" value="HpcH-HpaI_aldolase"/>
</dbReference>
<keyword evidence="6" id="KW-1185">Reference proteome</keyword>
<evidence type="ECO:0000313" key="5">
    <source>
        <dbReference type="EMBL" id="KIT14427.1"/>
    </source>
</evidence>
<dbReference type="InterPro" id="IPR015813">
    <property type="entry name" value="Pyrv/PenolPyrv_kinase-like_dom"/>
</dbReference>